<dbReference type="InterPro" id="IPR000757">
    <property type="entry name" value="Beta-glucanase-like"/>
</dbReference>
<keyword evidence="5" id="KW-0052">Apoplast</keyword>
<comment type="similarity">
    <text evidence="5">Belongs to the glycosyl hydrolase 16 family.</text>
</comment>
<gene>
    <name evidence="8" type="ORF">CSSPTR1EN2_LOCUS22261</name>
</gene>
<keyword evidence="2 5" id="KW-0378">Hydrolase</keyword>
<keyword evidence="5" id="KW-0134">Cell wall</keyword>
<dbReference type="Proteomes" id="UP001497512">
    <property type="component" value="Chromosome 8"/>
</dbReference>
<protein>
    <recommendedName>
        <fullName evidence="5">Xyloglucan endotransglucosylase/hydrolase</fullName>
        <ecNumber evidence="5">2.4.1.207</ecNumber>
    </recommendedName>
</protein>
<evidence type="ECO:0000313" key="9">
    <source>
        <dbReference type="Proteomes" id="UP001497512"/>
    </source>
</evidence>
<feature type="domain" description="GH16" evidence="7">
    <location>
        <begin position="40"/>
        <end position="238"/>
    </location>
</feature>
<feature type="transmembrane region" description="Helical" evidence="6">
    <location>
        <begin position="20"/>
        <end position="45"/>
    </location>
</feature>
<evidence type="ECO:0000256" key="4">
    <source>
        <dbReference type="ARBA" id="ARBA00023295"/>
    </source>
</evidence>
<dbReference type="InterPro" id="IPR016455">
    <property type="entry name" value="XTH"/>
</dbReference>
<accession>A0ABP0V0J6</accession>
<dbReference type="Gene3D" id="2.60.120.200">
    <property type="match status" value="1"/>
</dbReference>
<evidence type="ECO:0000256" key="2">
    <source>
        <dbReference type="ARBA" id="ARBA00022801"/>
    </source>
</evidence>
<sequence length="314" mass="35569">MMTKLQGLKSYAYLDHYICVLHLEFPIALALLNIFAVMGSVSAVLPTGRQDFMDYFTVGWANDHVTLLDNGTCVQLKLDNQSGSGFVTTKSYLYGYVSMDIRLARGDSSGSITSFYLSSVYEPHEELDFEFLGSSLGQPIILQTNVFANGSGGREQRFNLWFDPTLNFHSYSIIWNRQQIIFYVDYMPIRVYKNKVGVPYPNKGPMLLYATLYDGDSWATDGGQTKMNWSSGPFVASYTNFFVDACQWCNESSSLLVPSLCSLLQSTLWWDGVNYQTLNASDQVLLHNIRSKHLIYDYCADTNRYPIIPQDCLP</sequence>
<dbReference type="EMBL" id="OZ019900">
    <property type="protein sequence ID" value="CAK9234526.1"/>
    <property type="molecule type" value="Genomic_DNA"/>
</dbReference>
<name>A0ABP0V0J6_9BRYO</name>
<comment type="PTM">
    <text evidence="5">Contains at least one intrachain disulfide bond essential for its enzymatic activity.</text>
</comment>
<proteinExistence type="inferred from homology"/>
<keyword evidence="4 5" id="KW-0326">Glycosidase</keyword>
<dbReference type="CDD" id="cd02176">
    <property type="entry name" value="GH16_XET"/>
    <property type="match status" value="1"/>
</dbReference>
<keyword evidence="6" id="KW-0472">Membrane</keyword>
<keyword evidence="3" id="KW-1015">Disulfide bond</keyword>
<evidence type="ECO:0000256" key="6">
    <source>
        <dbReference type="SAM" id="Phobius"/>
    </source>
</evidence>
<keyword evidence="5" id="KW-0964">Secreted</keyword>
<keyword evidence="6" id="KW-0812">Transmembrane</keyword>
<keyword evidence="9" id="KW-1185">Reference proteome</keyword>
<evidence type="ECO:0000256" key="5">
    <source>
        <dbReference type="RuleBase" id="RU361120"/>
    </source>
</evidence>
<comment type="subcellular location">
    <subcellularLocation>
        <location evidence="5">Secreted</location>
        <location evidence="5">Cell wall</location>
    </subcellularLocation>
    <subcellularLocation>
        <location evidence="5">Secreted</location>
        <location evidence="5">Extracellular space</location>
        <location evidence="5">Apoplast</location>
    </subcellularLocation>
</comment>
<dbReference type="SUPFAM" id="SSF49899">
    <property type="entry name" value="Concanavalin A-like lectins/glucanases"/>
    <property type="match status" value="1"/>
</dbReference>
<dbReference type="PIRSF" id="PIRSF005604">
    <property type="entry name" value="XET"/>
    <property type="match status" value="1"/>
</dbReference>
<keyword evidence="5" id="KW-0961">Cell wall biogenesis/degradation</keyword>
<evidence type="ECO:0000256" key="3">
    <source>
        <dbReference type="ARBA" id="ARBA00023157"/>
    </source>
</evidence>
<evidence type="ECO:0000256" key="1">
    <source>
        <dbReference type="ARBA" id="ARBA00022679"/>
    </source>
</evidence>
<reference evidence="8" key="1">
    <citation type="submission" date="2024-02" db="EMBL/GenBank/DDBJ databases">
        <authorList>
            <consortium name="ELIXIR-Norway"/>
            <consortium name="Elixir Norway"/>
        </authorList>
    </citation>
    <scope>NUCLEOTIDE SEQUENCE</scope>
</reference>
<dbReference type="Pfam" id="PF06955">
    <property type="entry name" value="XET_C"/>
    <property type="match status" value="1"/>
</dbReference>
<keyword evidence="6" id="KW-1133">Transmembrane helix</keyword>
<evidence type="ECO:0000259" key="7">
    <source>
        <dbReference type="PROSITE" id="PS51762"/>
    </source>
</evidence>
<keyword evidence="1 5" id="KW-0808">Transferase</keyword>
<dbReference type="InterPro" id="IPR044791">
    <property type="entry name" value="Beta-glucanase/XTH"/>
</dbReference>
<dbReference type="Pfam" id="PF00722">
    <property type="entry name" value="Glyco_hydro_16"/>
    <property type="match status" value="1"/>
</dbReference>
<dbReference type="InterPro" id="IPR010713">
    <property type="entry name" value="XET_C"/>
</dbReference>
<evidence type="ECO:0000313" key="8">
    <source>
        <dbReference type="EMBL" id="CAK9234526.1"/>
    </source>
</evidence>
<dbReference type="PANTHER" id="PTHR31062">
    <property type="entry name" value="XYLOGLUCAN ENDOTRANSGLUCOSYLASE/HYDROLASE PROTEIN 8-RELATED"/>
    <property type="match status" value="1"/>
</dbReference>
<organism evidence="8 9">
    <name type="scientific">Sphagnum troendelagicum</name>
    <dbReference type="NCBI Taxonomy" id="128251"/>
    <lineage>
        <taxon>Eukaryota</taxon>
        <taxon>Viridiplantae</taxon>
        <taxon>Streptophyta</taxon>
        <taxon>Embryophyta</taxon>
        <taxon>Bryophyta</taxon>
        <taxon>Sphagnophytina</taxon>
        <taxon>Sphagnopsida</taxon>
        <taxon>Sphagnales</taxon>
        <taxon>Sphagnaceae</taxon>
        <taxon>Sphagnum</taxon>
    </lineage>
</organism>
<dbReference type="PROSITE" id="PS51762">
    <property type="entry name" value="GH16_2"/>
    <property type="match status" value="1"/>
</dbReference>
<dbReference type="EC" id="2.4.1.207" evidence="5"/>
<dbReference type="InterPro" id="IPR013320">
    <property type="entry name" value="ConA-like_dom_sf"/>
</dbReference>
<comment type="function">
    <text evidence="5">Catalyzes xyloglucan endohydrolysis (XEH) and/or endotransglycosylation (XET). Cleaves and religates xyloglucan polymers, an essential constituent of the primary cell wall, and thereby participates in cell wall construction of growing tissues.</text>
</comment>